<gene>
    <name evidence="1" type="ORF">J2X78_001794</name>
</gene>
<reference evidence="1" key="1">
    <citation type="submission" date="2023-07" db="EMBL/GenBank/DDBJ databases">
        <title>Sorghum-associated microbial communities from plants grown in Nebraska, USA.</title>
        <authorList>
            <person name="Schachtman D."/>
        </authorList>
    </citation>
    <scope>NUCLEOTIDE SEQUENCE</scope>
    <source>
        <strain evidence="1">2697</strain>
    </source>
</reference>
<organism evidence="1 2">
    <name type="scientific">Pedobacter africanus</name>
    <dbReference type="NCBI Taxonomy" id="151894"/>
    <lineage>
        <taxon>Bacteria</taxon>
        <taxon>Pseudomonadati</taxon>
        <taxon>Bacteroidota</taxon>
        <taxon>Sphingobacteriia</taxon>
        <taxon>Sphingobacteriales</taxon>
        <taxon>Sphingobacteriaceae</taxon>
        <taxon>Pedobacter</taxon>
    </lineage>
</organism>
<protein>
    <submittedName>
        <fullName evidence="1">Uncharacterized protein</fullName>
    </submittedName>
</protein>
<keyword evidence="2" id="KW-1185">Reference proteome</keyword>
<dbReference type="EMBL" id="JAVDTF010000001">
    <property type="protein sequence ID" value="MDR6783242.1"/>
    <property type="molecule type" value="Genomic_DNA"/>
</dbReference>
<accession>A0ACC6KVQ0</accession>
<evidence type="ECO:0000313" key="1">
    <source>
        <dbReference type="EMBL" id="MDR6783242.1"/>
    </source>
</evidence>
<dbReference type="Proteomes" id="UP001246858">
    <property type="component" value="Unassembled WGS sequence"/>
</dbReference>
<name>A0ACC6KVQ0_9SPHI</name>
<comment type="caution">
    <text evidence="1">The sequence shown here is derived from an EMBL/GenBank/DDBJ whole genome shotgun (WGS) entry which is preliminary data.</text>
</comment>
<sequence length="975" mass="109048">MKRALLFSFLSVIWTSFAFAESAYQLTPFTGTDYVRVVVNKAFKTAPGHTFKLLIRSPAGGQILWQGPVTATTAVNEGNNHLAFTVRNLKPVLWTPNNPFLYEITLQQYSGRVLKSELKERAGFRSFERRKGNLYLNGKPLFLRGIAINPPGRGIPDALEKSRAFALDYVRYMKSVNVNIIRIPDEEAWFDVCDELGMMVFGGNYSGKVASGEKVTEQEKVGDETDGGFPKDHDKGVAWYENEKLGAIAHHPSLMIYAMTNETPFKGSRAVAWEKFLGYAYGKLKKWDETRVYIANAGYGYGKTGDILDIHRYWGWYYSSPFTFLHIRDNARIVPYPKKEDMPITFTECVGNYTGPDGRYNLTPQHKNPSSQLAWTGHERQDLQPFLADEHQCFTLRQATETFRQLRPVNPDLSGVFPFTILFYNWNTIEKFADMKPKPVTEQVKISYQPVLLSWECWTPNVYAGAEINPIAHISNDDNDFKDLRKVKLVYQIRDKSHSIVYADSVALPDIPYYASAKKKLNIKLPKNLNSGKYELIGKLMSEGRQVSQNYYRLFVADASFTKAVLPLESEVLLYDKNGSTKKSLNGLNIRFNELGAFSKLPEKGVLIIGENAADQELADHVKLVRDFMSAGGRVVALRQDSLHMVNLNRLAINKLVNSAVDIDDPVYPVSSKSPRNGYYVNAERPGHPLFSGITRENLRIWSDYTAWDETKPGFPAIQPVTDGFVLQNKTDVANTAILANYSSGLQGIAIAEQFLDNGSLLLCGLDISRRTAIDPVAARLMHNIVGYSATVSGHEKYQLITAPIVWGEYETEKGLVVDAYSGFLVNSTPRVPPGYLGKGIVVTKEGYQLAGGVRSGFNTRPGIQYVANGRRPFGPYVQSFGGQPLPDKDSTEGIGTFWCRIPDGQDMATSMVWNPGSEPVELKIKVNNLAEQRTTVPPGARMAIETPVNASVVNMTYSGDRRLVILETAFSKQK</sequence>
<proteinExistence type="predicted"/>
<evidence type="ECO:0000313" key="2">
    <source>
        <dbReference type="Proteomes" id="UP001246858"/>
    </source>
</evidence>